<name>A0A383VU11_TETOB</name>
<evidence type="ECO:0000256" key="2">
    <source>
        <dbReference type="ARBA" id="ARBA00022729"/>
    </source>
</evidence>
<organism evidence="8 10">
    <name type="scientific">Tetradesmus obliquus</name>
    <name type="common">Green alga</name>
    <name type="synonym">Acutodesmus obliquus</name>
    <dbReference type="NCBI Taxonomy" id="3088"/>
    <lineage>
        <taxon>Eukaryota</taxon>
        <taxon>Viridiplantae</taxon>
        <taxon>Chlorophyta</taxon>
        <taxon>core chlorophytes</taxon>
        <taxon>Chlorophyceae</taxon>
        <taxon>CS clade</taxon>
        <taxon>Sphaeropleales</taxon>
        <taxon>Scenedesmaceae</taxon>
        <taxon>Tetradesmus</taxon>
    </lineage>
</organism>
<dbReference type="EMBL" id="FNXT01000895">
    <property type="protein sequence ID" value="SZX68985.1"/>
    <property type="molecule type" value="Genomic_DNA"/>
</dbReference>
<dbReference type="AlphaFoldDB" id="A0A383VU11"/>
<feature type="signal peptide" evidence="6">
    <location>
        <begin position="1"/>
        <end position="19"/>
    </location>
</feature>
<dbReference type="Proteomes" id="UP000256970">
    <property type="component" value="Unassembled WGS sequence"/>
</dbReference>
<evidence type="ECO:0000256" key="1">
    <source>
        <dbReference type="ARBA" id="ARBA00022703"/>
    </source>
</evidence>
<reference evidence="8 10" key="1">
    <citation type="submission" date="2016-10" db="EMBL/GenBank/DDBJ databases">
        <authorList>
            <person name="Cai Z."/>
        </authorList>
    </citation>
    <scope>NUCLEOTIDE SEQUENCE [LARGE SCALE GENOMIC DNA]</scope>
</reference>
<proteinExistence type="predicted"/>
<evidence type="ECO:0000313" key="9">
    <source>
        <dbReference type="EMBL" id="SZX78407.1"/>
    </source>
</evidence>
<dbReference type="PANTHER" id="PTHR23097:SF181">
    <property type="entry name" value="CASPASE-8-LIKE"/>
    <property type="match status" value="1"/>
</dbReference>
<dbReference type="SMART" id="SM01411">
    <property type="entry name" value="Ephrin_rec_like"/>
    <property type="match status" value="8"/>
</dbReference>
<keyword evidence="5" id="KW-0325">Glycoprotein</keyword>
<dbReference type="PANTHER" id="PTHR23097">
    <property type="entry name" value="TUMOR NECROSIS FACTOR RECEPTOR SUPERFAMILY MEMBER"/>
    <property type="match status" value="1"/>
</dbReference>
<evidence type="ECO:0000256" key="3">
    <source>
        <dbReference type="ARBA" id="ARBA00022737"/>
    </source>
</evidence>
<dbReference type="EMBL" id="FNXT01001320">
    <property type="protein sequence ID" value="SZX78407.1"/>
    <property type="molecule type" value="Genomic_DNA"/>
</dbReference>
<evidence type="ECO:0000256" key="6">
    <source>
        <dbReference type="SAM" id="SignalP"/>
    </source>
</evidence>
<evidence type="ECO:0000259" key="7">
    <source>
        <dbReference type="Pfam" id="PF07699"/>
    </source>
</evidence>
<evidence type="ECO:0000313" key="10">
    <source>
        <dbReference type="Proteomes" id="UP000256970"/>
    </source>
</evidence>
<evidence type="ECO:0000256" key="4">
    <source>
        <dbReference type="ARBA" id="ARBA00023157"/>
    </source>
</evidence>
<feature type="chain" id="PRO_5033361476" description="Tyrosine-protein kinase ephrin type A/B receptor-like domain-containing protein" evidence="6">
    <location>
        <begin position="20"/>
        <end position="1001"/>
    </location>
</feature>
<evidence type="ECO:0000313" key="8">
    <source>
        <dbReference type="EMBL" id="SZX68985.1"/>
    </source>
</evidence>
<keyword evidence="10" id="KW-1185">Reference proteome</keyword>
<protein>
    <recommendedName>
        <fullName evidence="7">Tyrosine-protein kinase ephrin type A/B receptor-like domain-containing protein</fullName>
    </recommendedName>
</protein>
<keyword evidence="4" id="KW-1015">Disulfide bond</keyword>
<dbReference type="Gene3D" id="2.10.50.10">
    <property type="entry name" value="Tumor Necrosis Factor Receptor, subunit A, domain 2"/>
    <property type="match status" value="3"/>
</dbReference>
<keyword evidence="2 6" id="KW-0732">Signal</keyword>
<dbReference type="Pfam" id="PF07699">
    <property type="entry name" value="Ephrin_rec_like"/>
    <property type="match status" value="1"/>
</dbReference>
<dbReference type="InterPro" id="IPR052459">
    <property type="entry name" value="TNFRSF_decoy_receptor"/>
</dbReference>
<sequence>MRCSLALLLLAAGAVAVQASSGRALLQGSATCPISGCKDANSCIYNSDTRRWSCKACVAPLVPNSNRTACTCVAGKYRTSNGDCTNCPKNFFCPGNGAGKVVCGNGLITAKRGAVSKNNCVNPPGYKYVKTATTVKAEACGDNTYSLGLKQQPTCNPCPPGFVTDPDNNAGTHTSAAVCLAAPGMYMLGDTVVPCPKGEFSDSFGRNTACTSCESLFGQGVTTATTNSTSKDQCSWSEAGFALVDDKGKVILGALGTNPAQVVAGARPCPQSYYCPGGDPAVAASQPTKCDTDLTIVGRLWTEGEGATSDEDCVAPPGWARSTGTTVVECASGTYKSTWDNTAACTSCGSGVWVSNRRSWITATDAYSQPTKQFKVRGSSESCYIQPGMGATVSHDADGNVELKAMVCPANYFGITANKWGMVATPCQACPANTRTGFNSAPAQYKAASYYTTADDMDTAPNTLSGLTEPTEKLTRDGYYNVTACYTKPGYGYYSGAASICPMGYYNAGDNREPCTRCPNGKSTFFEGSTSLADCMAYAAGYGKVGSAAALCYTGTYNDGSSEVCLPCPLGTTTDVTGATLNANTLSGNPVDTFCKLCAPGYGGSSATECATGATTAAKLCQDGYYGSPSRTGSDTACATCPTGRRFTYTYTNDDVYLPGATSRYGANSADDCIADFSQTVDGASYLPLTLRSAVADVVSLRGCVDACRSAGTCAAATFAYYVADTTGSGAAETACYLWSPKSNGAAGSGVALKTMTSTANSQSVQAQDMGTGIWTFYAKTGAPEPALTASGAVDITTSIPSGSLKLSECLKRCASDSQCAGANYAGLADATDPDSAITACFKIMTQTTASAALRSMIKADYTKFSPAMFCPAGQVSKADGSACVACAADTIKPMAGFAKCVACAADTYATADFTQCKPLAFCPPGKTLDSAVAANARFLPASCSSCAADDYKALAGAQACATCATSGNVNDAATKCAATAAICAAPLMLDPTDKSQCYIP</sequence>
<dbReference type="SUPFAM" id="SSF57184">
    <property type="entry name" value="Growth factor receptor domain"/>
    <property type="match status" value="1"/>
</dbReference>
<dbReference type="InterPro" id="IPR009030">
    <property type="entry name" value="Growth_fac_rcpt_cys_sf"/>
</dbReference>
<evidence type="ECO:0000256" key="5">
    <source>
        <dbReference type="ARBA" id="ARBA00023180"/>
    </source>
</evidence>
<feature type="domain" description="Tyrosine-protein kinase ephrin type A/B receptor-like" evidence="7">
    <location>
        <begin position="492"/>
        <end position="535"/>
    </location>
</feature>
<gene>
    <name evidence="9" type="ORF">BQ4739_LOCUS18691</name>
    <name evidence="8" type="ORF">BQ4739_LOCUS9295</name>
</gene>
<accession>A0A383VU11</accession>
<dbReference type="InterPro" id="IPR011641">
    <property type="entry name" value="Tyr-kin_ephrin_A/B_rcpt-like"/>
</dbReference>
<keyword evidence="1" id="KW-0053">Apoptosis</keyword>
<keyword evidence="3" id="KW-0677">Repeat</keyword>